<dbReference type="AlphaFoldDB" id="A0A0H4T3U1"/>
<reference evidence="1" key="1">
    <citation type="journal article" date="2015" name="ISME J.">
        <title>Aquifer environment selects for microbial species cohorts in sediment and groundwater.</title>
        <authorList>
            <person name="Hug L.A."/>
            <person name="Thomas B.C."/>
            <person name="Brown C.T."/>
            <person name="Frischkorn K.R."/>
            <person name="Williams K.H."/>
            <person name="Tringe S.G."/>
            <person name="Banfield J.F."/>
        </authorList>
    </citation>
    <scope>NUCLEOTIDE SEQUENCE</scope>
</reference>
<proteinExistence type="predicted"/>
<name>A0A0H4T3U1_9BACT</name>
<organism evidence="1">
    <name type="scientific">uncultured Parcubacteria bacterium Rifle_16ft_4_minimus_13933</name>
    <dbReference type="NCBI Taxonomy" id="1665134"/>
    <lineage>
        <taxon>Bacteria</taxon>
        <taxon>Candidatus Parcubacteria</taxon>
        <taxon>environmental samples</taxon>
    </lineage>
</organism>
<dbReference type="EMBL" id="KT006948">
    <property type="protein sequence ID" value="AKQ01052.1"/>
    <property type="molecule type" value="Genomic_DNA"/>
</dbReference>
<protein>
    <submittedName>
        <fullName evidence="1">Uncharacterized protein</fullName>
    </submittedName>
</protein>
<sequence>MNVIAKNIVLLDKRFEKEQETDAFLDQCCLEQKLKKSGFRDVMRIEKGNKSILYVPLPEIIQAKTYQHRIPEEMLKAEKDLSFSFHINFSQRLEDEYGTRKQICNYNGKIIEPYLVKNGENYYDVRGGYIMVTFNKKGNSTIKKFYLKRSGDKVIYYVDPEYLSAGEKLSPPLMKLKNALDLIR</sequence>
<evidence type="ECO:0000313" key="1">
    <source>
        <dbReference type="EMBL" id="AKQ01052.1"/>
    </source>
</evidence>
<accession>A0A0H4T3U1</accession>